<evidence type="ECO:0000313" key="1">
    <source>
        <dbReference type="EMBL" id="KIO06642.1"/>
    </source>
</evidence>
<organism evidence="1 2">
    <name type="scientific">Pisolithus tinctorius Marx 270</name>
    <dbReference type="NCBI Taxonomy" id="870435"/>
    <lineage>
        <taxon>Eukaryota</taxon>
        <taxon>Fungi</taxon>
        <taxon>Dikarya</taxon>
        <taxon>Basidiomycota</taxon>
        <taxon>Agaricomycotina</taxon>
        <taxon>Agaricomycetes</taxon>
        <taxon>Agaricomycetidae</taxon>
        <taxon>Boletales</taxon>
        <taxon>Sclerodermatineae</taxon>
        <taxon>Pisolithaceae</taxon>
        <taxon>Pisolithus</taxon>
    </lineage>
</organism>
<protein>
    <submittedName>
        <fullName evidence="1">Uncharacterized protein</fullName>
    </submittedName>
</protein>
<proteinExistence type="predicted"/>
<dbReference type="InParanoid" id="A0A0C3KAI5"/>
<sequence>MKPIPSDTHLTVLSMLWDGHSSCHIASKLHIGHSTVSEIHSKALLPLPTNAGGCPSKLTPHDWRHLASLITSGQADTATQLKEVTWLAVSAQTIRNHLKKENMKAVVKASASALAYLTALCICTEVPTLD</sequence>
<dbReference type="InterPro" id="IPR009057">
    <property type="entry name" value="Homeodomain-like_sf"/>
</dbReference>
<dbReference type="Proteomes" id="UP000054217">
    <property type="component" value="Unassembled WGS sequence"/>
</dbReference>
<dbReference type="STRING" id="870435.A0A0C3KAI5"/>
<keyword evidence="2" id="KW-1185">Reference proteome</keyword>
<reference evidence="1 2" key="1">
    <citation type="submission" date="2014-04" db="EMBL/GenBank/DDBJ databases">
        <authorList>
            <consortium name="DOE Joint Genome Institute"/>
            <person name="Kuo A."/>
            <person name="Kohler A."/>
            <person name="Costa M.D."/>
            <person name="Nagy L.G."/>
            <person name="Floudas D."/>
            <person name="Copeland A."/>
            <person name="Barry K.W."/>
            <person name="Cichocki N."/>
            <person name="Veneault-Fourrey C."/>
            <person name="LaButti K."/>
            <person name="Lindquist E.A."/>
            <person name="Lipzen A."/>
            <person name="Lundell T."/>
            <person name="Morin E."/>
            <person name="Murat C."/>
            <person name="Sun H."/>
            <person name="Tunlid A."/>
            <person name="Henrissat B."/>
            <person name="Grigoriev I.V."/>
            <person name="Hibbett D.S."/>
            <person name="Martin F."/>
            <person name="Nordberg H.P."/>
            <person name="Cantor M.N."/>
            <person name="Hua S.X."/>
        </authorList>
    </citation>
    <scope>NUCLEOTIDE SEQUENCE [LARGE SCALE GENOMIC DNA]</scope>
    <source>
        <strain evidence="1 2">Marx 270</strain>
    </source>
</reference>
<name>A0A0C3KAI5_PISTI</name>
<accession>A0A0C3KAI5</accession>
<dbReference type="SUPFAM" id="SSF46689">
    <property type="entry name" value="Homeodomain-like"/>
    <property type="match status" value="1"/>
</dbReference>
<dbReference type="AlphaFoldDB" id="A0A0C3KAI5"/>
<dbReference type="EMBL" id="KN831962">
    <property type="protein sequence ID" value="KIO06642.1"/>
    <property type="molecule type" value="Genomic_DNA"/>
</dbReference>
<gene>
    <name evidence="1" type="ORF">M404DRAFT_138431</name>
</gene>
<reference evidence="2" key="2">
    <citation type="submission" date="2015-01" db="EMBL/GenBank/DDBJ databases">
        <title>Evolutionary Origins and Diversification of the Mycorrhizal Mutualists.</title>
        <authorList>
            <consortium name="DOE Joint Genome Institute"/>
            <consortium name="Mycorrhizal Genomics Consortium"/>
            <person name="Kohler A."/>
            <person name="Kuo A."/>
            <person name="Nagy L.G."/>
            <person name="Floudas D."/>
            <person name="Copeland A."/>
            <person name="Barry K.W."/>
            <person name="Cichocki N."/>
            <person name="Veneault-Fourrey C."/>
            <person name="LaButti K."/>
            <person name="Lindquist E.A."/>
            <person name="Lipzen A."/>
            <person name="Lundell T."/>
            <person name="Morin E."/>
            <person name="Murat C."/>
            <person name="Riley R."/>
            <person name="Ohm R."/>
            <person name="Sun H."/>
            <person name="Tunlid A."/>
            <person name="Henrissat B."/>
            <person name="Grigoriev I.V."/>
            <person name="Hibbett D.S."/>
            <person name="Martin F."/>
        </authorList>
    </citation>
    <scope>NUCLEOTIDE SEQUENCE [LARGE SCALE GENOMIC DNA]</scope>
    <source>
        <strain evidence="2">Marx 270</strain>
    </source>
</reference>
<dbReference type="HOGENOM" id="CLU_033666_18_0_1"/>
<dbReference type="OrthoDB" id="2686618at2759"/>
<evidence type="ECO:0000313" key="2">
    <source>
        <dbReference type="Proteomes" id="UP000054217"/>
    </source>
</evidence>